<gene>
    <name evidence="3" type="ORF">GS601_15615</name>
</gene>
<organism evidence="3 4">
    <name type="scientific">Myxacorys almedinensis A</name>
    <dbReference type="NCBI Taxonomy" id="2690445"/>
    <lineage>
        <taxon>Bacteria</taxon>
        <taxon>Bacillati</taxon>
        <taxon>Cyanobacteriota</taxon>
        <taxon>Cyanophyceae</taxon>
        <taxon>Leptolyngbyales</taxon>
        <taxon>Leptolyngbyaceae</taxon>
        <taxon>Myxacorys</taxon>
        <taxon>Myxacorys almedinensis</taxon>
    </lineage>
</organism>
<dbReference type="InterPro" id="IPR000667">
    <property type="entry name" value="Peptidase_S13"/>
</dbReference>
<comment type="caution">
    <text evidence="3">The sequence shown here is derived from an EMBL/GenBank/DDBJ whole genome shotgun (WGS) entry which is preliminary data.</text>
</comment>
<dbReference type="RefSeq" id="WP_162424217.1">
    <property type="nucleotide sequence ID" value="NZ_WVIE01000018.1"/>
</dbReference>
<dbReference type="PANTHER" id="PTHR30023:SF0">
    <property type="entry name" value="PENICILLIN-SENSITIVE CARBOXYPEPTIDASE A"/>
    <property type="match status" value="1"/>
</dbReference>
<dbReference type="EMBL" id="WVIE01000018">
    <property type="protein sequence ID" value="NDJ18698.1"/>
    <property type="molecule type" value="Genomic_DNA"/>
</dbReference>
<evidence type="ECO:0000256" key="1">
    <source>
        <dbReference type="ARBA" id="ARBA00006096"/>
    </source>
</evidence>
<dbReference type="SUPFAM" id="SSF56601">
    <property type="entry name" value="beta-lactamase/transpeptidase-like"/>
    <property type="match status" value="1"/>
</dbReference>
<dbReference type="PRINTS" id="PR00922">
    <property type="entry name" value="DADACBPTASE3"/>
</dbReference>
<dbReference type="PANTHER" id="PTHR30023">
    <property type="entry name" value="D-ALANYL-D-ALANINE CARBOXYPEPTIDASE"/>
    <property type="match status" value="1"/>
</dbReference>
<accession>A0A8J7Z5Y6</accession>
<keyword evidence="2" id="KW-0378">Hydrolase</keyword>
<keyword evidence="3" id="KW-0121">Carboxypeptidase</keyword>
<dbReference type="Gene3D" id="3.40.710.10">
    <property type="entry name" value="DD-peptidase/beta-lactamase superfamily"/>
    <property type="match status" value="1"/>
</dbReference>
<protein>
    <submittedName>
        <fullName evidence="3">D-alanyl-D-alanine carboxypeptidase</fullName>
    </submittedName>
</protein>
<proteinExistence type="inferred from homology"/>
<evidence type="ECO:0000313" key="3">
    <source>
        <dbReference type="EMBL" id="NDJ18698.1"/>
    </source>
</evidence>
<dbReference type="InterPro" id="IPR012338">
    <property type="entry name" value="Beta-lactam/transpept-like"/>
</dbReference>
<dbReference type="GO" id="GO:0000270">
    <property type="term" value="P:peptidoglycan metabolic process"/>
    <property type="evidence" value="ECO:0007669"/>
    <property type="project" value="TreeGrafter"/>
</dbReference>
<dbReference type="Proteomes" id="UP000646053">
    <property type="component" value="Unassembled WGS sequence"/>
</dbReference>
<dbReference type="AlphaFoldDB" id="A0A8J7Z5Y6"/>
<name>A0A8J7Z5Y6_9CYAN</name>
<comment type="similarity">
    <text evidence="1">Belongs to the peptidase S13 family.</text>
</comment>
<evidence type="ECO:0000256" key="2">
    <source>
        <dbReference type="ARBA" id="ARBA00022801"/>
    </source>
</evidence>
<dbReference type="GO" id="GO:0004185">
    <property type="term" value="F:serine-type carboxypeptidase activity"/>
    <property type="evidence" value="ECO:0007669"/>
    <property type="project" value="InterPro"/>
</dbReference>
<dbReference type="Pfam" id="PF02113">
    <property type="entry name" value="Peptidase_S13"/>
    <property type="match status" value="2"/>
</dbReference>
<evidence type="ECO:0000313" key="4">
    <source>
        <dbReference type="Proteomes" id="UP000646053"/>
    </source>
</evidence>
<reference evidence="3" key="1">
    <citation type="submission" date="2019-12" db="EMBL/GenBank/DDBJ databases">
        <title>High-Quality draft genome sequences of three cyanobacteria isolated from the limestone walls of the Old Cathedral of Coimbra.</title>
        <authorList>
            <person name="Tiago I."/>
            <person name="Soares F."/>
            <person name="Portugal A."/>
        </authorList>
    </citation>
    <scope>NUCLEOTIDE SEQUENCE</scope>
    <source>
        <strain evidence="3">A</strain>
    </source>
</reference>
<sequence>MPNVSELRNQNRLLLSLLAGLLLTATGCDDKPSATTVNAPDPQGAVSKLVVPPVVQSPLAVASGNPDPQTTATIEQYLGKLADQGFSGQAQGVWMQSGSTLLANHQGTTPLPAASLTKVATSLAALQTFGVDHRFETLVGTNGSVDNGVVNGDLIIVGNNNPLFVWEEAIAVGNLLNQMQIKQVTGNLIVVGQFFMNFELDQAKAGALLKQSLDSRTWSGEVVEQHQTLPAGTAKPTLAIAGTVQVASEPPNTFKPLLKHQSLPLAELLKRMNRYSNNLMAEIVASSVGGAKIVSYKAAQAAGVPQAEVVLVNGSGLAVENRISPRAVCSMFLAIERYLEPKSLNIADIFAVVGQDTGILETRNLPAQTVTKSGSLNAVSALAGAFPTREQGVVWFVVMNGGGENLDGFRAEQEALLRSLVSRWGVAQAAPSKLVANRDREKLTSIIEQVNQL</sequence>
<keyword evidence="3" id="KW-0645">Protease</keyword>
<dbReference type="GO" id="GO:0006508">
    <property type="term" value="P:proteolysis"/>
    <property type="evidence" value="ECO:0007669"/>
    <property type="project" value="InterPro"/>
</dbReference>
<dbReference type="Gene3D" id="3.50.80.20">
    <property type="entry name" value="D-Ala-D-Ala carboxypeptidase C, peptidase S13"/>
    <property type="match status" value="1"/>
</dbReference>
<keyword evidence="4" id="KW-1185">Reference proteome</keyword>